<protein>
    <submittedName>
        <fullName evidence="1">Uncharacterized protein</fullName>
    </submittedName>
</protein>
<accession>A0A0P1IDF8</accession>
<proteinExistence type="predicted"/>
<evidence type="ECO:0000313" key="1">
    <source>
        <dbReference type="EMBL" id="CUK06559.1"/>
    </source>
</evidence>
<name>A0A0P1IDF8_9RHOB</name>
<keyword evidence="2" id="KW-1185">Reference proteome</keyword>
<dbReference type="EMBL" id="CYUD01000008">
    <property type="protein sequence ID" value="CUK06559.1"/>
    <property type="molecule type" value="Genomic_DNA"/>
</dbReference>
<gene>
    <name evidence="1" type="ORF">RUE5091_02854</name>
</gene>
<reference evidence="2" key="1">
    <citation type="submission" date="2015-09" db="EMBL/GenBank/DDBJ databases">
        <authorList>
            <person name="Rodrigo-Torres L."/>
            <person name="Arahal D.R."/>
        </authorList>
    </citation>
    <scope>NUCLEOTIDE SEQUENCE [LARGE SCALE GENOMIC DNA]</scope>
    <source>
        <strain evidence="2">CECT 5091</strain>
    </source>
</reference>
<evidence type="ECO:0000313" key="2">
    <source>
        <dbReference type="Proteomes" id="UP000051260"/>
    </source>
</evidence>
<sequence>MISQYTDNKRYFTKTNSSTRQANGLYEIRLEKERKTFLKLCKESKKRIPQRLKLRQLLNGNLGLSVYGLLEPDHV</sequence>
<dbReference type="Proteomes" id="UP000051260">
    <property type="component" value="Unassembled WGS sequence"/>
</dbReference>
<organism evidence="1 2">
    <name type="scientific">Ruegeria denitrificans</name>
    <dbReference type="NCBI Taxonomy" id="1715692"/>
    <lineage>
        <taxon>Bacteria</taxon>
        <taxon>Pseudomonadati</taxon>
        <taxon>Pseudomonadota</taxon>
        <taxon>Alphaproteobacteria</taxon>
        <taxon>Rhodobacterales</taxon>
        <taxon>Roseobacteraceae</taxon>
        <taxon>Ruegeria</taxon>
    </lineage>
</organism>
<dbReference type="AlphaFoldDB" id="A0A0P1IDF8"/>